<dbReference type="RefSeq" id="WP_194536112.1">
    <property type="nucleotide sequence ID" value="NZ_JACEFB010000001.1"/>
</dbReference>
<dbReference type="InterPro" id="IPR014001">
    <property type="entry name" value="Helicase_ATP-bd"/>
</dbReference>
<dbReference type="GO" id="GO:0000403">
    <property type="term" value="F:Y-form DNA binding"/>
    <property type="evidence" value="ECO:0007669"/>
    <property type="project" value="TreeGrafter"/>
</dbReference>
<reference evidence="2 3" key="1">
    <citation type="submission" date="2020-07" db="EMBL/GenBank/DDBJ databases">
        <title>Thermogemmata thermophila gen. nov., sp. nov., a novel moderate thermophilic planctomycete from a Kamchatka hot spring.</title>
        <authorList>
            <person name="Elcheninov A.G."/>
            <person name="Podosokorskaya O.A."/>
            <person name="Kovaleva O.L."/>
            <person name="Novikov A."/>
            <person name="Bonch-Osmolovskaya E.A."/>
            <person name="Toshchakov S.V."/>
            <person name="Kublanov I.V."/>
        </authorList>
    </citation>
    <scope>NUCLEOTIDE SEQUENCE [LARGE SCALE GENOMIC DNA]</scope>
    <source>
        <strain evidence="2 3">2918</strain>
    </source>
</reference>
<dbReference type="InterPro" id="IPR001650">
    <property type="entry name" value="Helicase_C-like"/>
</dbReference>
<dbReference type="GO" id="GO:0061749">
    <property type="term" value="F:forked DNA-dependent helicase activity"/>
    <property type="evidence" value="ECO:0007669"/>
    <property type="project" value="TreeGrafter"/>
</dbReference>
<keyword evidence="2" id="KW-0347">Helicase</keyword>
<dbReference type="Proteomes" id="UP000542342">
    <property type="component" value="Unassembled WGS sequence"/>
</dbReference>
<accession>A0A7V8VBC0</accession>
<feature type="domain" description="Helicase ATP-binding" evidence="1">
    <location>
        <begin position="14"/>
        <end position="190"/>
    </location>
</feature>
<evidence type="ECO:0000259" key="1">
    <source>
        <dbReference type="SMART" id="SM00487"/>
    </source>
</evidence>
<keyword evidence="2" id="KW-0067">ATP-binding</keyword>
<name>A0A7V8VBC0_9BACT</name>
<evidence type="ECO:0000313" key="3">
    <source>
        <dbReference type="Proteomes" id="UP000542342"/>
    </source>
</evidence>
<dbReference type="PANTHER" id="PTHR47396">
    <property type="entry name" value="TYPE I RESTRICTION ENZYME ECOKI R PROTEIN"/>
    <property type="match status" value="1"/>
</dbReference>
<keyword evidence="2" id="KW-0547">Nucleotide-binding</keyword>
<comment type="caution">
    <text evidence="2">The sequence shown here is derived from an EMBL/GenBank/DDBJ whole genome shotgun (WGS) entry which is preliminary data.</text>
</comment>
<dbReference type="Pfam" id="PF00271">
    <property type="entry name" value="Helicase_C"/>
    <property type="match status" value="1"/>
</dbReference>
<keyword evidence="3" id="KW-1185">Reference proteome</keyword>
<dbReference type="GO" id="GO:0036121">
    <property type="term" value="F:double-stranded DNA helicase activity"/>
    <property type="evidence" value="ECO:0007669"/>
    <property type="project" value="TreeGrafter"/>
</dbReference>
<evidence type="ECO:0000313" key="2">
    <source>
        <dbReference type="EMBL" id="MBA2224680.1"/>
    </source>
</evidence>
<proteinExistence type="predicted"/>
<dbReference type="GO" id="GO:0005524">
    <property type="term" value="F:ATP binding"/>
    <property type="evidence" value="ECO:0007669"/>
    <property type="project" value="InterPro"/>
</dbReference>
<sequence length="380" mass="42650">MSDLAAVETILGQTRIEPRPYQARIVAKTLGMFLGSHRNGAGEVEPAARSVMIESPTGSGKTVMGLLVARALQDLAGVRVGWVAMRRNLLQQAEAENRAKGIGVDPIRFISMFEKDPPTDIDLLVLDEGHHDAAGSMAHLHNVIRPRWILGLTATPFRTDRVQLCFDKTVKDAGIHRLIQDGFLSQYDHYTVPKWDVGQLADLYCSDQQRWGKSVFFFHSVADCHALDRLLRERGVRSDVVTGTSDRESQLEAFRQGDLQVLANCMVLTEGFDDPSLQTAWVRPSGRGPTIQMAGRALRKCPGLEAKQVVQCKQTRHPFLKTARPRQQFLWEPDGWKSLTINPKIQTCAENACRVIAQTVVELPAFLQQKQPRRPRRLRF</sequence>
<dbReference type="EMBL" id="JACEFB010000001">
    <property type="protein sequence ID" value="MBA2224680.1"/>
    <property type="molecule type" value="Genomic_DNA"/>
</dbReference>
<dbReference type="Pfam" id="PF04851">
    <property type="entry name" value="ResIII"/>
    <property type="match status" value="2"/>
</dbReference>
<dbReference type="AlphaFoldDB" id="A0A7V8VBC0"/>
<dbReference type="InterPro" id="IPR050742">
    <property type="entry name" value="Helicase_Restrict-Modif_Enz"/>
</dbReference>
<dbReference type="GO" id="GO:0016787">
    <property type="term" value="F:hydrolase activity"/>
    <property type="evidence" value="ECO:0007669"/>
    <property type="project" value="InterPro"/>
</dbReference>
<organism evidence="2 3">
    <name type="scientific">Thermogemmata fonticola</name>
    <dbReference type="NCBI Taxonomy" id="2755323"/>
    <lineage>
        <taxon>Bacteria</taxon>
        <taxon>Pseudomonadati</taxon>
        <taxon>Planctomycetota</taxon>
        <taxon>Planctomycetia</taxon>
        <taxon>Gemmatales</taxon>
        <taxon>Gemmataceae</taxon>
        <taxon>Thermogemmata</taxon>
    </lineage>
</organism>
<dbReference type="SMART" id="SM00487">
    <property type="entry name" value="DEXDc"/>
    <property type="match status" value="1"/>
</dbReference>
<dbReference type="InterPro" id="IPR006935">
    <property type="entry name" value="Helicase/UvrB_N"/>
</dbReference>
<protein>
    <submittedName>
        <fullName evidence="2">DEAD/DEAH box helicase family protein</fullName>
    </submittedName>
</protein>
<dbReference type="SUPFAM" id="SSF52540">
    <property type="entry name" value="P-loop containing nucleoside triphosphate hydrolases"/>
    <property type="match status" value="1"/>
</dbReference>
<dbReference type="Gene3D" id="3.40.50.300">
    <property type="entry name" value="P-loop containing nucleotide triphosphate hydrolases"/>
    <property type="match status" value="2"/>
</dbReference>
<dbReference type="InterPro" id="IPR027417">
    <property type="entry name" value="P-loop_NTPase"/>
</dbReference>
<keyword evidence="2" id="KW-0378">Hydrolase</keyword>
<dbReference type="PANTHER" id="PTHR47396:SF1">
    <property type="entry name" value="ATP-DEPENDENT HELICASE IRC3-RELATED"/>
    <property type="match status" value="1"/>
</dbReference>
<gene>
    <name evidence="2" type="ORF">H0921_00720</name>
</gene>